<accession>A0A2U3KDU4</accession>
<dbReference type="EMBL" id="OMOD01000098">
    <property type="protein sequence ID" value="SPF37813.1"/>
    <property type="molecule type" value="Genomic_DNA"/>
</dbReference>
<sequence>MPKNAGCAAGVEIWSNDQNSTGAAFAALPISAFPADNPDLQSVLSQIAKMHDENVKPLQDPIALPSIAAENRNSRFITLLRLACVGW</sequence>
<protein>
    <submittedName>
        <fullName evidence="1">Uncharacterized protein</fullName>
    </submittedName>
</protein>
<dbReference type="AlphaFoldDB" id="A0A2U3KDU4"/>
<name>A0A2U3KDU4_9BACT</name>
<gene>
    <name evidence="1" type="ORF">SBA1_1870009</name>
</gene>
<dbReference type="OrthoDB" id="9761532at2"/>
<evidence type="ECO:0000313" key="1">
    <source>
        <dbReference type="EMBL" id="SPF37813.1"/>
    </source>
</evidence>
<dbReference type="Proteomes" id="UP000238701">
    <property type="component" value="Unassembled WGS sequence"/>
</dbReference>
<evidence type="ECO:0000313" key="2">
    <source>
        <dbReference type="Proteomes" id="UP000238701"/>
    </source>
</evidence>
<organism evidence="1 2">
    <name type="scientific">Candidatus Sulfotelmatobacter kueseliae</name>
    <dbReference type="NCBI Taxonomy" id="2042962"/>
    <lineage>
        <taxon>Bacteria</taxon>
        <taxon>Pseudomonadati</taxon>
        <taxon>Acidobacteriota</taxon>
        <taxon>Terriglobia</taxon>
        <taxon>Terriglobales</taxon>
        <taxon>Candidatus Korobacteraceae</taxon>
        <taxon>Candidatus Sulfotelmatobacter</taxon>
    </lineage>
</organism>
<reference evidence="2" key="1">
    <citation type="submission" date="2018-02" db="EMBL/GenBank/DDBJ databases">
        <authorList>
            <person name="Hausmann B."/>
        </authorList>
    </citation>
    <scope>NUCLEOTIDE SEQUENCE [LARGE SCALE GENOMIC DNA]</scope>
    <source>
        <strain evidence="2">Peat soil MAG SbA1</strain>
    </source>
</reference>
<proteinExistence type="predicted"/>